<evidence type="ECO:0000313" key="2">
    <source>
        <dbReference type="Proteomes" id="UP000184480"/>
    </source>
</evidence>
<keyword evidence="2" id="KW-1185">Reference proteome</keyword>
<gene>
    <name evidence="1" type="ORF">SAMN05444362_101663</name>
</gene>
<dbReference type="OrthoDB" id="8858598at2"/>
<dbReference type="RefSeq" id="WP_062175771.1">
    <property type="nucleotide sequence ID" value="NZ_BBXL01000001.1"/>
</dbReference>
<name>A0A1M4UQ64_9BACT</name>
<reference evidence="2" key="1">
    <citation type="submission" date="2016-11" db="EMBL/GenBank/DDBJ databases">
        <authorList>
            <person name="Varghese N."/>
            <person name="Submissions S."/>
        </authorList>
    </citation>
    <scope>NUCLEOTIDE SEQUENCE [LARGE SCALE GENOMIC DNA]</scope>
    <source>
        <strain evidence="2">DSM 27370</strain>
    </source>
</reference>
<organism evidence="1 2">
    <name type="scientific">Dysgonomonas macrotermitis</name>
    <dbReference type="NCBI Taxonomy" id="1346286"/>
    <lineage>
        <taxon>Bacteria</taxon>
        <taxon>Pseudomonadati</taxon>
        <taxon>Bacteroidota</taxon>
        <taxon>Bacteroidia</taxon>
        <taxon>Bacteroidales</taxon>
        <taxon>Dysgonomonadaceae</taxon>
        <taxon>Dysgonomonas</taxon>
    </lineage>
</organism>
<dbReference type="STRING" id="1346286.SAMN05444362_101663"/>
<dbReference type="PROSITE" id="PS51257">
    <property type="entry name" value="PROKAR_LIPOPROTEIN"/>
    <property type="match status" value="1"/>
</dbReference>
<dbReference type="Proteomes" id="UP000184480">
    <property type="component" value="Unassembled WGS sequence"/>
</dbReference>
<sequence length="181" mass="21787">MRALYPLLLLAFIYSCQYNPSNYKYTETETNLFLDNIIQNIKVQITDITEIERQPTNKFLIYTRYPLSEIQLEEYNKVGYLLNRDDDISDFAKYTFKKYELVNEKNEKVQFFNNGRAIYLQEFGIWEYNNILYQNLGIDTELNMNYEKLSGYIIMEFEMPYNIKKEVKIPVNISIYDTNNQ</sequence>
<accession>A0A1M4UQ64</accession>
<evidence type="ECO:0000313" key="1">
    <source>
        <dbReference type="EMBL" id="SHE58740.1"/>
    </source>
</evidence>
<proteinExistence type="predicted"/>
<protein>
    <submittedName>
        <fullName evidence="1">Uncharacterized protein</fullName>
    </submittedName>
</protein>
<dbReference type="AlphaFoldDB" id="A0A1M4UQ64"/>
<dbReference type="EMBL" id="FQUC01000001">
    <property type="protein sequence ID" value="SHE58740.1"/>
    <property type="molecule type" value="Genomic_DNA"/>
</dbReference>